<dbReference type="EMBL" id="CP039350">
    <property type="protein sequence ID" value="QCD96579.1"/>
    <property type="molecule type" value="Genomic_DNA"/>
</dbReference>
<gene>
    <name evidence="2" type="ORF">DEO72_LG6g1285</name>
</gene>
<sequence>METSQGQQRCDGSGNDVATTMGWKTSQQRRSRNGSGTVAAMAAHWQHNLSNSVNNPRSRDTVEAIVGTWWQR</sequence>
<feature type="compositionally biased region" description="Polar residues" evidence="1">
    <location>
        <begin position="1"/>
        <end position="26"/>
    </location>
</feature>
<dbReference type="AlphaFoldDB" id="A0A4D6M5D3"/>
<proteinExistence type="predicted"/>
<protein>
    <submittedName>
        <fullName evidence="2">Uncharacterized protein</fullName>
    </submittedName>
</protein>
<reference evidence="2 3" key="1">
    <citation type="submission" date="2019-04" db="EMBL/GenBank/DDBJ databases">
        <title>An improved genome assembly and genetic linkage map for asparagus bean, Vigna unguiculata ssp. sesquipedialis.</title>
        <authorList>
            <person name="Xia Q."/>
            <person name="Zhang R."/>
            <person name="Dong Y."/>
        </authorList>
    </citation>
    <scope>NUCLEOTIDE SEQUENCE [LARGE SCALE GENOMIC DNA]</scope>
    <source>
        <tissue evidence="2">Leaf</tissue>
    </source>
</reference>
<dbReference type="Proteomes" id="UP000501690">
    <property type="component" value="Linkage Group LG6"/>
</dbReference>
<accession>A0A4D6M5D3</accession>
<evidence type="ECO:0000313" key="3">
    <source>
        <dbReference type="Proteomes" id="UP000501690"/>
    </source>
</evidence>
<evidence type="ECO:0000256" key="1">
    <source>
        <dbReference type="SAM" id="MobiDB-lite"/>
    </source>
</evidence>
<evidence type="ECO:0000313" key="2">
    <source>
        <dbReference type="EMBL" id="QCD96579.1"/>
    </source>
</evidence>
<organism evidence="2 3">
    <name type="scientific">Vigna unguiculata</name>
    <name type="common">Cowpea</name>
    <dbReference type="NCBI Taxonomy" id="3917"/>
    <lineage>
        <taxon>Eukaryota</taxon>
        <taxon>Viridiplantae</taxon>
        <taxon>Streptophyta</taxon>
        <taxon>Embryophyta</taxon>
        <taxon>Tracheophyta</taxon>
        <taxon>Spermatophyta</taxon>
        <taxon>Magnoliopsida</taxon>
        <taxon>eudicotyledons</taxon>
        <taxon>Gunneridae</taxon>
        <taxon>Pentapetalae</taxon>
        <taxon>rosids</taxon>
        <taxon>fabids</taxon>
        <taxon>Fabales</taxon>
        <taxon>Fabaceae</taxon>
        <taxon>Papilionoideae</taxon>
        <taxon>50 kb inversion clade</taxon>
        <taxon>NPAAA clade</taxon>
        <taxon>indigoferoid/millettioid clade</taxon>
        <taxon>Phaseoleae</taxon>
        <taxon>Vigna</taxon>
    </lineage>
</organism>
<feature type="region of interest" description="Disordered" evidence="1">
    <location>
        <begin position="1"/>
        <end position="38"/>
    </location>
</feature>
<keyword evidence="3" id="KW-1185">Reference proteome</keyword>
<name>A0A4D6M5D3_VIGUN</name>